<evidence type="ECO:0000313" key="1">
    <source>
        <dbReference type="EMBL" id="GAG64947.1"/>
    </source>
</evidence>
<comment type="caution">
    <text evidence="1">The sequence shown here is derived from an EMBL/GenBank/DDBJ whole genome shotgun (WGS) entry which is preliminary data.</text>
</comment>
<dbReference type="PANTHER" id="PTHR42957">
    <property type="entry name" value="HELICASE MJ1565-RELATED"/>
    <property type="match status" value="1"/>
</dbReference>
<dbReference type="InterPro" id="IPR027417">
    <property type="entry name" value="P-loop_NTPase"/>
</dbReference>
<dbReference type="EMBL" id="BART01004010">
    <property type="protein sequence ID" value="GAG64947.1"/>
    <property type="molecule type" value="Genomic_DNA"/>
</dbReference>
<dbReference type="AlphaFoldDB" id="X1A473"/>
<proteinExistence type="predicted"/>
<organism evidence="1">
    <name type="scientific">marine sediment metagenome</name>
    <dbReference type="NCBI Taxonomy" id="412755"/>
    <lineage>
        <taxon>unclassified sequences</taxon>
        <taxon>metagenomes</taxon>
        <taxon>ecological metagenomes</taxon>
    </lineage>
</organism>
<name>X1A473_9ZZZZ</name>
<reference evidence="1" key="1">
    <citation type="journal article" date="2014" name="Front. Microbiol.">
        <title>High frequency of phylogenetically diverse reductive dehalogenase-homologous genes in deep subseafloor sedimentary metagenomes.</title>
        <authorList>
            <person name="Kawai M."/>
            <person name="Futagami T."/>
            <person name="Toyoda A."/>
            <person name="Takaki Y."/>
            <person name="Nishi S."/>
            <person name="Hori S."/>
            <person name="Arai W."/>
            <person name="Tsubouchi T."/>
            <person name="Morono Y."/>
            <person name="Uchiyama I."/>
            <person name="Ito T."/>
            <person name="Fujiyama A."/>
            <person name="Inagaki F."/>
            <person name="Takami H."/>
        </authorList>
    </citation>
    <scope>NUCLEOTIDE SEQUENCE</scope>
    <source>
        <strain evidence="1">Expedition CK06-06</strain>
    </source>
</reference>
<accession>X1A473</accession>
<protein>
    <recommendedName>
        <fullName evidence="2">ATP-binding protein</fullName>
    </recommendedName>
</protein>
<sequence>KQLVPPTTIILEEAHQFASESKLEMAIARPIIETIAREGRKFFTSLVLVSQRPVKLSTTALSQCNTHIIMKILNPYDLDYIGKSSEGIDRATLGSITSLGVGEAVIVGNAVNHPFRVLLKCLQ</sequence>
<dbReference type="Gene3D" id="3.40.50.300">
    <property type="entry name" value="P-loop containing nucleotide triphosphate hydrolases"/>
    <property type="match status" value="1"/>
</dbReference>
<dbReference type="PANTHER" id="PTHR42957:SF1">
    <property type="entry name" value="HELICASE MJ1565-RELATED"/>
    <property type="match status" value="1"/>
</dbReference>
<gene>
    <name evidence="1" type="ORF">S01H4_10460</name>
</gene>
<dbReference type="InterPro" id="IPR008571">
    <property type="entry name" value="HerA-like"/>
</dbReference>
<feature type="non-terminal residue" evidence="1">
    <location>
        <position position="1"/>
    </location>
</feature>
<dbReference type="SUPFAM" id="SSF52540">
    <property type="entry name" value="P-loop containing nucleoside triphosphate hydrolases"/>
    <property type="match status" value="1"/>
</dbReference>
<evidence type="ECO:0008006" key="2">
    <source>
        <dbReference type="Google" id="ProtNLM"/>
    </source>
</evidence>